<keyword evidence="3" id="KW-1185">Reference proteome</keyword>
<dbReference type="Proteomes" id="UP001596109">
    <property type="component" value="Unassembled WGS sequence"/>
</dbReference>
<organism evidence="2 3">
    <name type="scientific">Sporosarcina soli</name>
    <dbReference type="NCBI Taxonomy" id="334736"/>
    <lineage>
        <taxon>Bacteria</taxon>
        <taxon>Bacillati</taxon>
        <taxon>Bacillota</taxon>
        <taxon>Bacilli</taxon>
        <taxon>Bacillales</taxon>
        <taxon>Caryophanaceae</taxon>
        <taxon>Sporosarcina</taxon>
    </lineage>
</organism>
<gene>
    <name evidence="2" type="ORF">ACFPRA_10080</name>
</gene>
<sequence>MNAVMTYASGRDPLQRYDAVRRKNAEAAYDRHARYNGENQKVLKELDALLTGDSGPAATTQSDRQPPQTLDAGQVKQVTFPVGKTLEETIDLWRGVRADALSQMEPSTADYQLAATASAKIMQTEAQIALEKRAQSEVEAELFHEELQTASVASGDLPSLDREVLLLQKRYDQAISSYSFHVQMKRNGFEIERPSFYKIA</sequence>
<reference evidence="3" key="1">
    <citation type="journal article" date="2019" name="Int. J. Syst. Evol. Microbiol.">
        <title>The Global Catalogue of Microorganisms (GCM) 10K type strain sequencing project: providing services to taxonomists for standard genome sequencing and annotation.</title>
        <authorList>
            <consortium name="The Broad Institute Genomics Platform"/>
            <consortium name="The Broad Institute Genome Sequencing Center for Infectious Disease"/>
            <person name="Wu L."/>
            <person name="Ma J."/>
        </authorList>
    </citation>
    <scope>NUCLEOTIDE SEQUENCE [LARGE SCALE GENOMIC DNA]</scope>
    <source>
        <strain evidence="3">CGMCC 4.1434</strain>
    </source>
</reference>
<feature type="compositionally biased region" description="Polar residues" evidence="1">
    <location>
        <begin position="57"/>
        <end position="68"/>
    </location>
</feature>
<evidence type="ECO:0000256" key="1">
    <source>
        <dbReference type="SAM" id="MobiDB-lite"/>
    </source>
</evidence>
<name>A0ABW0TJ35_9BACL</name>
<evidence type="ECO:0000313" key="3">
    <source>
        <dbReference type="Proteomes" id="UP001596109"/>
    </source>
</evidence>
<proteinExistence type="predicted"/>
<comment type="caution">
    <text evidence="2">The sequence shown here is derived from an EMBL/GenBank/DDBJ whole genome shotgun (WGS) entry which is preliminary data.</text>
</comment>
<dbReference type="EMBL" id="JBHSNO010000005">
    <property type="protein sequence ID" value="MFC5589237.1"/>
    <property type="molecule type" value="Genomic_DNA"/>
</dbReference>
<feature type="region of interest" description="Disordered" evidence="1">
    <location>
        <begin position="52"/>
        <end position="74"/>
    </location>
</feature>
<accession>A0ABW0TJ35</accession>
<evidence type="ECO:0000313" key="2">
    <source>
        <dbReference type="EMBL" id="MFC5589237.1"/>
    </source>
</evidence>
<dbReference type="RefSeq" id="WP_381433575.1">
    <property type="nucleotide sequence ID" value="NZ_JBHSNO010000005.1"/>
</dbReference>
<protein>
    <submittedName>
        <fullName evidence="2">Uncharacterized protein</fullName>
    </submittedName>
</protein>